<organism evidence="4 5">
    <name type="scientific">Epilithonimonas hominis</name>
    <dbReference type="NCBI Taxonomy" id="420404"/>
    <lineage>
        <taxon>Bacteria</taxon>
        <taxon>Pseudomonadati</taxon>
        <taxon>Bacteroidota</taxon>
        <taxon>Flavobacteriia</taxon>
        <taxon>Flavobacteriales</taxon>
        <taxon>Weeksellaceae</taxon>
        <taxon>Chryseobacterium group</taxon>
        <taxon>Epilithonimonas</taxon>
    </lineage>
</organism>
<dbReference type="InterPro" id="IPR003165">
    <property type="entry name" value="Piwi"/>
</dbReference>
<feature type="domain" description="Piwi" evidence="3">
    <location>
        <begin position="195"/>
        <end position="512"/>
    </location>
</feature>
<dbReference type="RefSeq" id="WP_123281049.1">
    <property type="nucleotide sequence ID" value="NZ_RJTU01000036.1"/>
</dbReference>
<proteinExistence type="inferred from homology"/>
<comment type="caution">
    <text evidence="4">The sequence shown here is derived from an EMBL/GenBank/DDBJ whole genome shotgun (WGS) entry which is preliminary data.</text>
</comment>
<dbReference type="SMART" id="SM00950">
    <property type="entry name" value="Piwi"/>
    <property type="match status" value="1"/>
</dbReference>
<dbReference type="GO" id="GO:0003676">
    <property type="term" value="F:nucleic acid binding"/>
    <property type="evidence" value="ECO:0007669"/>
    <property type="project" value="InterPro"/>
</dbReference>
<evidence type="ECO:0000256" key="2">
    <source>
        <dbReference type="ARBA" id="ARBA00035032"/>
    </source>
</evidence>
<evidence type="ECO:0000259" key="3">
    <source>
        <dbReference type="SMART" id="SM00950"/>
    </source>
</evidence>
<comment type="similarity">
    <text evidence="1">Belongs to the argonaute family. Long pAgo subfamily.</text>
</comment>
<dbReference type="AlphaFoldDB" id="A0A3N0X9A1"/>
<dbReference type="InterPro" id="IPR012337">
    <property type="entry name" value="RNaseH-like_sf"/>
</dbReference>
<sequence>MEIQYLQEPLIEFANDFLCEDPKKGIEAMGFYSISNKSHKSQIQYSVIGTKKQISDYKSWIDKFSNPIESTKNYKPKSLKVSTTNGDDPNDDDDETIDIESLFDDEDFDSGFEEDIESGEIINKKANPDFPGFNSESCFKCEFLNDGDDYTINSSAITEIIESEKKQIEKLNDISELYTNCYLELIENTTGRPDIIILIIGKDVFKKIGTFTLGNVFHNLRRKIKADILATGKNIPIQIILENTIDGTKKSLQDLSMIAWNFCVAQYYKTANCTPWTIRDIDADTCYLGISFHKINEKGKNHLRSSIAQAFNKDGKGLVFTGKQFEWRSEKTKVATPHLKYAYAKELIINVLNQYKLLNKHTPKRIVIHKTSDFWDAYVNPDYNELDGIVDGIKESLGEDIEYDLVTIKNSQLRLLRNSDYPVLRGTLLKVSNDKAFLYSNGFIPYYDTYPGAYVPMPLSVENIGETPIVEICQEILALTKMNFNNCSYCDGLPITIQFSKKVGEIIQYFPKDLENPPNKYFFYM</sequence>
<reference evidence="5" key="1">
    <citation type="submission" date="2018-11" db="EMBL/GenBank/DDBJ databases">
        <title>Proposal to divide the Flavobacteriaceae and reorganize its genera based on Amino Acid Identity values calculated from whole genome sequences.</title>
        <authorList>
            <person name="Nicholson A.C."/>
            <person name="Gulvik C.A."/>
            <person name="Whitney A.M."/>
            <person name="Humrighouse B.W."/>
            <person name="Bell M."/>
            <person name="Holmes B."/>
            <person name="Steigerwalt A."/>
            <person name="Villarma A."/>
            <person name="Sheth M."/>
            <person name="Batra D."/>
            <person name="Pryor J."/>
            <person name="Bernardet J.-F."/>
            <person name="Hugo C."/>
            <person name="Kampfer P."/>
            <person name="Newman J."/>
            <person name="Mcquiston J."/>
        </authorList>
    </citation>
    <scope>NUCLEOTIDE SEQUENCE [LARGE SCALE GENOMIC DNA]</scope>
    <source>
        <strain evidence="5">DSM 22165</strain>
    </source>
</reference>
<evidence type="ECO:0000313" key="5">
    <source>
        <dbReference type="Proteomes" id="UP000267623"/>
    </source>
</evidence>
<dbReference type="InterPro" id="IPR036397">
    <property type="entry name" value="RNaseH_sf"/>
</dbReference>
<dbReference type="SUPFAM" id="SSF53098">
    <property type="entry name" value="Ribonuclease H-like"/>
    <property type="match status" value="1"/>
</dbReference>
<gene>
    <name evidence="4" type="ORF">EGH73_05660</name>
</gene>
<accession>A0A3N0X9A1</accession>
<dbReference type="Gene3D" id="3.30.420.10">
    <property type="entry name" value="Ribonuclease H-like superfamily/Ribonuclease H"/>
    <property type="match status" value="1"/>
</dbReference>
<evidence type="ECO:0000313" key="4">
    <source>
        <dbReference type="EMBL" id="ROI13966.1"/>
    </source>
</evidence>
<dbReference type="CDD" id="cd04659">
    <property type="entry name" value="Piwi_piwi-like_ProArk"/>
    <property type="match status" value="1"/>
</dbReference>
<protein>
    <recommendedName>
        <fullName evidence="2">Protein argonaute</fullName>
    </recommendedName>
</protein>
<evidence type="ECO:0000256" key="1">
    <source>
        <dbReference type="ARBA" id="ARBA00035012"/>
    </source>
</evidence>
<name>A0A3N0X9A1_9FLAO</name>
<dbReference type="EMBL" id="RJTU01000036">
    <property type="protein sequence ID" value="ROI13966.1"/>
    <property type="molecule type" value="Genomic_DNA"/>
</dbReference>
<dbReference type="Proteomes" id="UP000267623">
    <property type="component" value="Unassembled WGS sequence"/>
</dbReference>